<evidence type="ECO:0000256" key="7">
    <source>
        <dbReference type="ARBA" id="ARBA00023211"/>
    </source>
</evidence>
<dbReference type="PANTHER" id="PTHR43226">
    <property type="entry name" value="XAA-PRO AMINOPEPTIDASE 3"/>
    <property type="match status" value="1"/>
</dbReference>
<evidence type="ECO:0000256" key="3">
    <source>
        <dbReference type="ARBA" id="ARBA00008766"/>
    </source>
</evidence>
<evidence type="ECO:0000256" key="1">
    <source>
        <dbReference type="ARBA" id="ARBA00001424"/>
    </source>
</evidence>
<evidence type="ECO:0000259" key="8">
    <source>
        <dbReference type="SMART" id="SM01011"/>
    </source>
</evidence>
<dbReference type="GO" id="GO:0030145">
    <property type="term" value="F:manganese ion binding"/>
    <property type="evidence" value="ECO:0007669"/>
    <property type="project" value="InterPro"/>
</dbReference>
<organism evidence="9">
    <name type="scientific">Eiseniibacteriota bacterium</name>
    <dbReference type="NCBI Taxonomy" id="2212470"/>
    <lineage>
        <taxon>Bacteria</taxon>
        <taxon>Candidatus Eiseniibacteriota</taxon>
    </lineage>
</organism>
<keyword evidence="7" id="KW-0464">Manganese</keyword>
<evidence type="ECO:0000256" key="5">
    <source>
        <dbReference type="ARBA" id="ARBA00022723"/>
    </source>
</evidence>
<dbReference type="InterPro" id="IPR052433">
    <property type="entry name" value="X-Pro_dipept-like"/>
</dbReference>
<dbReference type="InterPro" id="IPR000994">
    <property type="entry name" value="Pept_M24"/>
</dbReference>
<dbReference type="PANTHER" id="PTHR43226:SF4">
    <property type="entry name" value="XAA-PRO AMINOPEPTIDASE 3"/>
    <property type="match status" value="1"/>
</dbReference>
<dbReference type="Gene3D" id="3.40.350.10">
    <property type="entry name" value="Creatinase/prolidase N-terminal domain"/>
    <property type="match status" value="1"/>
</dbReference>
<dbReference type="Pfam" id="PF00557">
    <property type="entry name" value="Peptidase_M24"/>
    <property type="match status" value="1"/>
</dbReference>
<dbReference type="EC" id="3.4.11.9" evidence="4"/>
<protein>
    <recommendedName>
        <fullName evidence="4">Xaa-Pro aminopeptidase</fullName>
        <ecNumber evidence="4">3.4.11.9</ecNumber>
    </recommendedName>
</protein>
<dbReference type="GO" id="GO:0006508">
    <property type="term" value="P:proteolysis"/>
    <property type="evidence" value="ECO:0007669"/>
    <property type="project" value="TreeGrafter"/>
</dbReference>
<evidence type="ECO:0000256" key="4">
    <source>
        <dbReference type="ARBA" id="ARBA00012574"/>
    </source>
</evidence>
<reference evidence="9" key="1">
    <citation type="journal article" date="2020" name="mSystems">
        <title>Genome- and Community-Level Interaction Insights into Carbon Utilization and Element Cycling Functions of Hydrothermarchaeota in Hydrothermal Sediment.</title>
        <authorList>
            <person name="Zhou Z."/>
            <person name="Liu Y."/>
            <person name="Xu W."/>
            <person name="Pan J."/>
            <person name="Luo Z.H."/>
            <person name="Li M."/>
        </authorList>
    </citation>
    <scope>NUCLEOTIDE SEQUENCE [LARGE SCALE GENOMIC DNA]</scope>
    <source>
        <strain evidence="9">SpSt-381</strain>
    </source>
</reference>
<comment type="caution">
    <text evidence="9">The sequence shown here is derived from an EMBL/GenBank/DDBJ whole genome shotgun (WGS) entry which is preliminary data.</text>
</comment>
<sequence>MDAFIERRRERVAAAWGLSDEIVLIGAGEPIGIPGGADQTYPFIAHAEYFWLTGRETPGAILAYDPASGWVDFVPPVTEAERVWEGREDVEGTPLPELAGWLAARRGRRVSALGVPPAGLRFDGPRSEELRTALTHARRPKDEAEIALLRRANAASVRAYAALPGLIRPGVTERAIQVELEAEFYRAGGDRTAYGTIVASGPNAAVLHFAPTARAVRPGDVVLVDAGPEIGRYASDVTRTYRAPGGDDGFFRDLYAVTLALQERAVARCTKGAEWRDVHLGAALDIAAGLAGLGLLRGSAEGLVERDAHALFFPHGLGHLVGLGVRDASGFLPGRVPSTRPGLSRLRTDLPLEPGYCITVEPGIYFIRALLGNPAHRERYRDAVDWSRVDGLMDFGGIRIEDNVLVTEGAPEVLTAAIPKTLESALLA</sequence>
<dbReference type="InterPro" id="IPR007865">
    <property type="entry name" value="Aminopep_P_N"/>
</dbReference>
<dbReference type="SUPFAM" id="SSF53092">
    <property type="entry name" value="Creatinase/prolidase N-terminal domain"/>
    <property type="match status" value="1"/>
</dbReference>
<evidence type="ECO:0000256" key="2">
    <source>
        <dbReference type="ARBA" id="ARBA00001936"/>
    </source>
</evidence>
<evidence type="ECO:0000313" key="9">
    <source>
        <dbReference type="EMBL" id="HGZ43351.1"/>
    </source>
</evidence>
<feature type="domain" description="Aminopeptidase P N-terminal" evidence="8">
    <location>
        <begin position="1"/>
        <end position="120"/>
    </location>
</feature>
<dbReference type="EMBL" id="DSQF01000017">
    <property type="protein sequence ID" value="HGZ43351.1"/>
    <property type="molecule type" value="Genomic_DNA"/>
</dbReference>
<comment type="cofactor">
    <cofactor evidence="2">
        <name>Mn(2+)</name>
        <dbReference type="ChEBI" id="CHEBI:29035"/>
    </cofactor>
</comment>
<accession>A0A832I243</accession>
<dbReference type="AlphaFoldDB" id="A0A832I243"/>
<comment type="catalytic activity">
    <reaction evidence="1">
        <text>Release of any N-terminal amino acid, including proline, that is linked to proline, even from a dipeptide or tripeptide.</text>
        <dbReference type="EC" id="3.4.11.9"/>
    </reaction>
</comment>
<gene>
    <name evidence="9" type="ORF">ENR23_08000</name>
</gene>
<dbReference type="InterPro" id="IPR036005">
    <property type="entry name" value="Creatinase/aminopeptidase-like"/>
</dbReference>
<dbReference type="GO" id="GO:0070006">
    <property type="term" value="F:metalloaminopeptidase activity"/>
    <property type="evidence" value="ECO:0007669"/>
    <property type="project" value="InterPro"/>
</dbReference>
<dbReference type="GO" id="GO:0005829">
    <property type="term" value="C:cytosol"/>
    <property type="evidence" value="ECO:0007669"/>
    <property type="project" value="TreeGrafter"/>
</dbReference>
<dbReference type="Pfam" id="PF05195">
    <property type="entry name" value="AMP_N"/>
    <property type="match status" value="1"/>
</dbReference>
<evidence type="ECO:0000256" key="6">
    <source>
        <dbReference type="ARBA" id="ARBA00022801"/>
    </source>
</evidence>
<keyword evidence="5" id="KW-0479">Metal-binding</keyword>
<dbReference type="Gene3D" id="3.90.230.10">
    <property type="entry name" value="Creatinase/methionine aminopeptidase superfamily"/>
    <property type="match status" value="1"/>
</dbReference>
<name>A0A832I243_UNCEI</name>
<keyword evidence="6" id="KW-0378">Hydrolase</keyword>
<proteinExistence type="inferred from homology"/>
<dbReference type="InterPro" id="IPR029149">
    <property type="entry name" value="Creatin/AminoP/Spt16_N"/>
</dbReference>
<dbReference type="SUPFAM" id="SSF55920">
    <property type="entry name" value="Creatinase/aminopeptidase"/>
    <property type="match status" value="1"/>
</dbReference>
<dbReference type="SMART" id="SM01011">
    <property type="entry name" value="AMP_N"/>
    <property type="match status" value="1"/>
</dbReference>
<comment type="similarity">
    <text evidence="3">Belongs to the peptidase M24B family.</text>
</comment>